<dbReference type="EMBL" id="JAWRVI010000047">
    <property type="protein sequence ID" value="KAK4085788.1"/>
    <property type="molecule type" value="Genomic_DNA"/>
</dbReference>
<evidence type="ECO:0000256" key="1">
    <source>
        <dbReference type="SAM" id="MobiDB-lite"/>
    </source>
</evidence>
<name>A0ABR0BQH1_PURLI</name>
<organism evidence="2 3">
    <name type="scientific">Purpureocillium lilacinum</name>
    <name type="common">Paecilomyces lilacinus</name>
    <dbReference type="NCBI Taxonomy" id="33203"/>
    <lineage>
        <taxon>Eukaryota</taxon>
        <taxon>Fungi</taxon>
        <taxon>Dikarya</taxon>
        <taxon>Ascomycota</taxon>
        <taxon>Pezizomycotina</taxon>
        <taxon>Sordariomycetes</taxon>
        <taxon>Hypocreomycetidae</taxon>
        <taxon>Hypocreales</taxon>
        <taxon>Ophiocordycipitaceae</taxon>
        <taxon>Purpureocillium</taxon>
    </lineage>
</organism>
<gene>
    <name evidence="2" type="ORF">Purlil1_9948</name>
</gene>
<feature type="compositionally biased region" description="Basic and acidic residues" evidence="1">
    <location>
        <begin position="155"/>
        <end position="165"/>
    </location>
</feature>
<feature type="compositionally biased region" description="Basic and acidic residues" evidence="1">
    <location>
        <begin position="133"/>
        <end position="144"/>
    </location>
</feature>
<accession>A0ABR0BQH1</accession>
<feature type="region of interest" description="Disordered" evidence="1">
    <location>
        <begin position="128"/>
        <end position="165"/>
    </location>
</feature>
<dbReference type="Proteomes" id="UP001287286">
    <property type="component" value="Unassembled WGS sequence"/>
</dbReference>
<evidence type="ECO:0000313" key="2">
    <source>
        <dbReference type="EMBL" id="KAK4085788.1"/>
    </source>
</evidence>
<protein>
    <recommendedName>
        <fullName evidence="4">Secreted protein</fullName>
    </recommendedName>
</protein>
<evidence type="ECO:0000313" key="3">
    <source>
        <dbReference type="Proteomes" id="UP001287286"/>
    </source>
</evidence>
<keyword evidence="3" id="KW-1185">Reference proteome</keyword>
<reference evidence="2 3" key="1">
    <citation type="journal article" date="2024" name="Microbiol. Resour. Announc.">
        <title>Genome annotations for the ascomycete fungi Trichoderma harzianum, Trichoderma aggressivum, and Purpureocillium lilacinum.</title>
        <authorList>
            <person name="Beijen E.P.W."/>
            <person name="Ohm R.A."/>
        </authorList>
    </citation>
    <scope>NUCLEOTIDE SEQUENCE [LARGE SCALE GENOMIC DNA]</scope>
    <source>
        <strain evidence="2 3">CBS 150709</strain>
    </source>
</reference>
<sequence>MFTSCSMAASVVTRVFLFRFPQLLESLWMGVEVGLFWAKLFFSHTGGGDDVRAAGSTDTQHWRAHLGARDSLSGRTVRSAGEARLSSGGDRHSIPATLQTWIRFAACLMQTPWDMGTAAERSLTGGMQAARGGHFDQGRGEMLKRPSYPYQGKAGQDRGDTLIQG</sequence>
<evidence type="ECO:0008006" key="4">
    <source>
        <dbReference type="Google" id="ProtNLM"/>
    </source>
</evidence>
<proteinExistence type="predicted"/>
<comment type="caution">
    <text evidence="2">The sequence shown here is derived from an EMBL/GenBank/DDBJ whole genome shotgun (WGS) entry which is preliminary data.</text>
</comment>